<comment type="caution">
    <text evidence="1">The sequence shown here is derived from an EMBL/GenBank/DDBJ whole genome shotgun (WGS) entry which is preliminary data.</text>
</comment>
<dbReference type="Proteomes" id="UP000830395">
    <property type="component" value="Chromosome 26"/>
</dbReference>
<gene>
    <name evidence="1" type="ORF">PDJAM_G00162460</name>
</gene>
<accession>A0ACC5ZJY6</accession>
<organism evidence="1 2">
    <name type="scientific">Pangasius djambal</name>
    <dbReference type="NCBI Taxonomy" id="1691987"/>
    <lineage>
        <taxon>Eukaryota</taxon>
        <taxon>Metazoa</taxon>
        <taxon>Chordata</taxon>
        <taxon>Craniata</taxon>
        <taxon>Vertebrata</taxon>
        <taxon>Euteleostomi</taxon>
        <taxon>Actinopterygii</taxon>
        <taxon>Neopterygii</taxon>
        <taxon>Teleostei</taxon>
        <taxon>Ostariophysi</taxon>
        <taxon>Siluriformes</taxon>
        <taxon>Pangasiidae</taxon>
        <taxon>Pangasius</taxon>
    </lineage>
</organism>
<evidence type="ECO:0000313" key="1">
    <source>
        <dbReference type="EMBL" id="MCJ8748182.1"/>
    </source>
</evidence>
<name>A0ACC5ZJY6_9TELE</name>
<evidence type="ECO:0000313" key="2">
    <source>
        <dbReference type="Proteomes" id="UP000830395"/>
    </source>
</evidence>
<dbReference type="EMBL" id="CM041000">
    <property type="protein sequence ID" value="MCJ8748182.1"/>
    <property type="molecule type" value="Genomic_DNA"/>
</dbReference>
<proteinExistence type="predicted"/>
<keyword evidence="2" id="KW-1185">Reference proteome</keyword>
<protein>
    <submittedName>
        <fullName evidence="1">Uncharacterized protein</fullName>
    </submittedName>
</protein>
<sequence>MTFVTDWISTLSYNPRRFVHSEKYKPPCFLYIYTHTSTLQVPLFSTIKMTAPTKEWKPKKPHYIPRPPGKPFKYHCFQCPFTCNEKSHLFNHMKYDLCKNSLSLLSKQGKTSLNTVDEISMATVITEASVQNNVSVQANDLKEMTTAQLTVDHKAGPNDEESSNTPERVCLPQRDPEPKMNADLMTKASSRTDELKTAALSNKEEPGATTHTSAFSAVSVLQEDPTSTIHQPSKSLQHPFLPVNNPIPVHNSFLIDKPQKQAKETEPFYQHLEYPSYAFHYNLYPIHSSYSPYFLRGNYCNHLPSPPHFTSYVMDAVPPGIHPLLSRQLLPIHSIPTIPNPTLDRSYGFYHSHPSLSVYRLQDQTHLTSCSDPEIGQSTMAVPSSHGHARPDLDSYTMAQREYLLRQEPGIRVSQQNKVQMSPKLGYSPTGSPAGPNARDHTQKDSESQNPLDVSEIVLPHDQLEEYKTKTLSAEDESRQGRSTHWERSAEQEEVADDDVAPLNLSKKEPAFEFPLNLSLKPISGIPTLQTHIQGEIKNTSWGITDAHSVKEENDDSTDEKKQTAAFALCQLAQWNLSEQTECSETSTHFSKYTETSANDGLNNHQVSSTSLHNNCIASIPAVMPQNKISTKESSKTVSDSTETDKANSPSKCPDPESSLDVNCSTPHPEGTTVFPSEPKTKGQTKAGRRGTQNAKRSRDSVPSSRILRKRLRC</sequence>
<reference evidence="1" key="1">
    <citation type="submission" date="2020-02" db="EMBL/GenBank/DDBJ databases">
        <title>Genome sequencing of the panga catfish, Pangasius djambal.</title>
        <authorList>
            <person name="Wen M."/>
            <person name="Zahm M."/>
            <person name="Roques C."/>
            <person name="Cabau C."/>
            <person name="Klopp C."/>
            <person name="Donnadieu C."/>
            <person name="Jouanno E."/>
            <person name="Avarre J.-C."/>
            <person name="Campet M."/>
            <person name="Ha T."/>
            <person name="Dugue R."/>
            <person name="Lampietro C."/>
            <person name="Louis A."/>
            <person name="Herpin A."/>
            <person name="Echchiki A."/>
            <person name="Berthelot C."/>
            <person name="Parey E."/>
            <person name="Roest-Crollius H."/>
            <person name="Braasch I."/>
            <person name="Postlethwait J.H."/>
            <person name="Bobe J."/>
            <person name="Montfort J."/>
            <person name="Bouchez O."/>
            <person name="Begum T."/>
            <person name="Schartl M."/>
            <person name="Gustiano R."/>
            <person name="Guiguen Y."/>
        </authorList>
    </citation>
    <scope>NUCLEOTIDE SEQUENCE</scope>
    <source>
        <strain evidence="1">Pdj_M5554</strain>
    </source>
</reference>